<proteinExistence type="inferred from homology"/>
<evidence type="ECO:0000256" key="8">
    <source>
        <dbReference type="ARBA" id="ARBA00022842"/>
    </source>
</evidence>
<evidence type="ECO:0000256" key="9">
    <source>
        <dbReference type="ARBA" id="ARBA00023144"/>
    </source>
</evidence>
<dbReference type="InterPro" id="IPR020568">
    <property type="entry name" value="Ribosomal_Su5_D2-typ_SF"/>
</dbReference>
<feature type="binding site" evidence="11">
    <location>
        <begin position="42"/>
        <end position="45"/>
    </location>
    <ligand>
        <name>substrate</name>
    </ligand>
</feature>
<feature type="binding site" evidence="11">
    <location>
        <position position="76"/>
    </location>
    <ligand>
        <name>ATP</name>
        <dbReference type="ChEBI" id="CHEBI:30616"/>
    </ligand>
</feature>
<feature type="domain" description="GHMP kinase C-terminal" evidence="14">
    <location>
        <begin position="294"/>
        <end position="361"/>
    </location>
</feature>
<dbReference type="GO" id="GO:0006012">
    <property type="term" value="P:galactose metabolic process"/>
    <property type="evidence" value="ECO:0007669"/>
    <property type="project" value="UniProtKB-UniRule"/>
</dbReference>
<dbReference type="Pfam" id="PF00288">
    <property type="entry name" value="GHMP_kinases_N"/>
    <property type="match status" value="1"/>
</dbReference>
<dbReference type="InterPro" id="IPR014721">
    <property type="entry name" value="Ribsml_uS5_D2-typ_fold_subgr"/>
</dbReference>
<comment type="function">
    <text evidence="11">Catalyzes the transfer of the gamma-phosphate of ATP to D-galactose to form alpha-D-galactose-1-phosphate (Gal-1-P).</text>
</comment>
<dbReference type="EC" id="2.7.1.6" evidence="11 12"/>
<evidence type="ECO:0000256" key="7">
    <source>
        <dbReference type="ARBA" id="ARBA00022840"/>
    </source>
</evidence>
<dbReference type="Proteomes" id="UP000218689">
    <property type="component" value="Unassembled WGS sequence"/>
</dbReference>
<dbReference type="Pfam" id="PF08544">
    <property type="entry name" value="GHMP_kinases_C"/>
    <property type="match status" value="1"/>
</dbReference>
<evidence type="ECO:0000256" key="1">
    <source>
        <dbReference type="ARBA" id="ARBA00006566"/>
    </source>
</evidence>
<dbReference type="GO" id="GO:0005524">
    <property type="term" value="F:ATP binding"/>
    <property type="evidence" value="ECO:0007669"/>
    <property type="project" value="UniProtKB-UniRule"/>
</dbReference>
<keyword evidence="4 11" id="KW-0479">Metal-binding</keyword>
<feature type="binding site" evidence="11">
    <location>
        <position position="233"/>
    </location>
    <ligand>
        <name>substrate</name>
    </ligand>
</feature>
<evidence type="ECO:0000313" key="16">
    <source>
        <dbReference type="EMBL" id="GAX47153.1"/>
    </source>
</evidence>
<comment type="caution">
    <text evidence="16">The sequence shown here is derived from an EMBL/GenBank/DDBJ whole genome shotgun (WGS) entry which is preliminary data.</text>
</comment>
<dbReference type="PRINTS" id="PR00959">
    <property type="entry name" value="MEVGALKINASE"/>
</dbReference>
<dbReference type="InterPro" id="IPR006203">
    <property type="entry name" value="GHMP_knse_ATP-bd_CS"/>
</dbReference>
<evidence type="ECO:0000256" key="2">
    <source>
        <dbReference type="ARBA" id="ARBA00022490"/>
    </source>
</evidence>
<dbReference type="AlphaFoldDB" id="A0A224XBY5"/>
<keyword evidence="7 11" id="KW-0067">ATP-binding</keyword>
<dbReference type="Gene3D" id="3.30.230.10">
    <property type="match status" value="1"/>
</dbReference>
<name>A0A224XBY5_9LACT</name>
<organism evidence="16 17">
    <name type="scientific">Pseudolactococcus reticulitermitis</name>
    <dbReference type="NCBI Taxonomy" id="2025039"/>
    <lineage>
        <taxon>Bacteria</taxon>
        <taxon>Bacillati</taxon>
        <taxon>Bacillota</taxon>
        <taxon>Bacilli</taxon>
        <taxon>Lactobacillales</taxon>
        <taxon>Streptococcaceae</taxon>
        <taxon>Pseudolactococcus</taxon>
    </lineage>
</organism>
<dbReference type="InterPro" id="IPR022963">
    <property type="entry name" value="Galactokinase_bac"/>
</dbReference>
<keyword evidence="17" id="KW-1185">Reference proteome</keyword>
<evidence type="ECO:0000256" key="12">
    <source>
        <dbReference type="NCBIfam" id="TIGR00131"/>
    </source>
</evidence>
<evidence type="ECO:0000256" key="5">
    <source>
        <dbReference type="ARBA" id="ARBA00022741"/>
    </source>
</evidence>
<dbReference type="HAMAP" id="MF_00246">
    <property type="entry name" value="Galactokinase"/>
    <property type="match status" value="1"/>
</dbReference>
<comment type="similarity">
    <text evidence="1 11">Belongs to the GHMP kinase family. GalK subfamily.</text>
</comment>
<sequence>MSMVVENSKVLSGMTEKFAAVFGDSEGVEYFFSPGRINLIGEHTDYNGGYVFPASITIGTTGLARLRQDNQIKLYSENFPDIGVIEFDLAHSSVKDGDSWANYVKGMITALKAAGYQIDKGFELLIKGEIPTASGLSSSASLELLVGVALDDLFKLGVPRLELVQLGQKTENEFIGVNSGILDQFAIGFGEVKKAILLDCNTLQYEMVPVELRDYDIVIMNTNKPRALTESKYNERFAETREALKRMQTKLAIQSLGELSNEAFDANTDLIGDDTLIKRARHAVYENNRTKIAKAAFVAGNLTKFGELLNASHASLKNDYEVTGIELDTLAETAQKQPGVLGARMTGAGFGGCAIALVAHDNVPTFEKVVGEVYEEKMGYPASFYVAQIGSGATKLSVD</sequence>
<evidence type="ECO:0000256" key="6">
    <source>
        <dbReference type="ARBA" id="ARBA00022777"/>
    </source>
</evidence>
<feature type="binding site" evidence="11">
    <location>
        <position position="171"/>
    </location>
    <ligand>
        <name>Mg(2+)</name>
        <dbReference type="ChEBI" id="CHEBI:18420"/>
    </ligand>
</feature>
<comment type="pathway">
    <text evidence="11">Carbohydrate metabolism; galactose metabolism.</text>
</comment>
<dbReference type="FunFam" id="3.30.70.890:FF:000001">
    <property type="entry name" value="Galactokinase"/>
    <property type="match status" value="1"/>
</dbReference>
<dbReference type="SUPFAM" id="SSF55060">
    <property type="entry name" value="GHMP Kinase, C-terminal domain"/>
    <property type="match status" value="1"/>
</dbReference>
<gene>
    <name evidence="11" type="primary">galK</name>
    <name evidence="16" type="ORF">RsY01_735</name>
</gene>
<dbReference type="PANTHER" id="PTHR10457:SF7">
    <property type="entry name" value="GALACTOKINASE-RELATED"/>
    <property type="match status" value="1"/>
</dbReference>
<keyword evidence="2 11" id="KW-0963">Cytoplasm</keyword>
<dbReference type="InterPro" id="IPR019539">
    <property type="entry name" value="GalKase_N"/>
</dbReference>
<evidence type="ECO:0000256" key="11">
    <source>
        <dbReference type="HAMAP-Rule" id="MF_00246"/>
    </source>
</evidence>
<dbReference type="PANTHER" id="PTHR10457">
    <property type="entry name" value="MEVALONATE KINASE/GALACTOKINASE"/>
    <property type="match status" value="1"/>
</dbReference>
<keyword evidence="5 11" id="KW-0547">Nucleotide-binding</keyword>
<dbReference type="GO" id="GO:0005829">
    <property type="term" value="C:cytosol"/>
    <property type="evidence" value="ECO:0007669"/>
    <property type="project" value="TreeGrafter"/>
</dbReference>
<dbReference type="InterPro" id="IPR006204">
    <property type="entry name" value="GHMP_kinase_N_dom"/>
</dbReference>
<feature type="binding site" evidence="11">
    <location>
        <begin position="133"/>
        <end position="139"/>
    </location>
    <ligand>
        <name>ATP</name>
        <dbReference type="ChEBI" id="CHEBI:30616"/>
    </ligand>
</feature>
<keyword evidence="9 11" id="KW-0299">Galactose metabolism</keyword>
<dbReference type="Pfam" id="PF10509">
    <property type="entry name" value="GalKase_gal_bdg"/>
    <property type="match status" value="1"/>
</dbReference>
<keyword evidence="6 11" id="KW-0418">Kinase</keyword>
<comment type="subcellular location">
    <subcellularLocation>
        <location evidence="11">Cytoplasm</location>
    </subcellularLocation>
</comment>
<comment type="catalytic activity">
    <reaction evidence="11">
        <text>alpha-D-galactose + ATP = alpha-D-galactose 1-phosphate + ADP + H(+)</text>
        <dbReference type="Rhea" id="RHEA:13553"/>
        <dbReference type="ChEBI" id="CHEBI:15378"/>
        <dbReference type="ChEBI" id="CHEBI:28061"/>
        <dbReference type="ChEBI" id="CHEBI:30616"/>
        <dbReference type="ChEBI" id="CHEBI:58336"/>
        <dbReference type="ChEBI" id="CHEBI:456216"/>
        <dbReference type="EC" id="2.7.1.6"/>
    </reaction>
</comment>
<evidence type="ECO:0000259" key="14">
    <source>
        <dbReference type="Pfam" id="PF08544"/>
    </source>
</evidence>
<evidence type="ECO:0000313" key="17">
    <source>
        <dbReference type="Proteomes" id="UP000218689"/>
    </source>
</evidence>
<protein>
    <recommendedName>
        <fullName evidence="11 12">Galactokinase</fullName>
        <ecNumber evidence="11 12">2.7.1.6</ecNumber>
    </recommendedName>
    <alternativeName>
        <fullName evidence="11">Galactose kinase</fullName>
    </alternativeName>
</protein>
<dbReference type="GO" id="GO:0000287">
    <property type="term" value="F:magnesium ion binding"/>
    <property type="evidence" value="ECO:0007669"/>
    <property type="project" value="UniProtKB-UniRule"/>
</dbReference>
<dbReference type="NCBIfam" id="NF003705">
    <property type="entry name" value="PRK05322.1"/>
    <property type="match status" value="1"/>
</dbReference>
<keyword evidence="3 11" id="KW-0808">Transferase</keyword>
<dbReference type="PROSITE" id="PS00627">
    <property type="entry name" value="GHMP_KINASES_ATP"/>
    <property type="match status" value="1"/>
</dbReference>
<dbReference type="FunFam" id="3.30.230.10:FF:000017">
    <property type="entry name" value="Galactokinase"/>
    <property type="match status" value="1"/>
</dbReference>
<accession>A0A224XBY5</accession>
<feature type="site" description="Transition state stabilizer" evidence="11">
    <location>
        <position position="36"/>
    </location>
</feature>
<evidence type="ECO:0000256" key="4">
    <source>
        <dbReference type="ARBA" id="ARBA00022723"/>
    </source>
</evidence>
<dbReference type="PRINTS" id="PR00473">
    <property type="entry name" value="GALCTOKINASE"/>
</dbReference>
<dbReference type="GO" id="GO:0004335">
    <property type="term" value="F:galactokinase activity"/>
    <property type="evidence" value="ECO:0007669"/>
    <property type="project" value="UniProtKB-UniRule"/>
</dbReference>
<feature type="binding site" evidence="11">
    <location>
        <position position="139"/>
    </location>
    <ligand>
        <name>Mg(2+)</name>
        <dbReference type="ChEBI" id="CHEBI:18420"/>
    </ligand>
</feature>
<dbReference type="InterPro" id="IPR019741">
    <property type="entry name" value="Galactokinase_CS"/>
</dbReference>
<evidence type="ECO:0000259" key="15">
    <source>
        <dbReference type="Pfam" id="PF10509"/>
    </source>
</evidence>
<feature type="domain" description="GHMP kinase N-terminal" evidence="13">
    <location>
        <begin position="102"/>
        <end position="190"/>
    </location>
</feature>
<feature type="domain" description="Galactokinase N-terminal" evidence="15">
    <location>
        <begin position="16"/>
        <end position="65"/>
    </location>
</feature>
<dbReference type="InterPro" id="IPR013750">
    <property type="entry name" value="GHMP_kinase_C_dom"/>
</dbReference>
<dbReference type="InterPro" id="IPR036554">
    <property type="entry name" value="GHMP_kinase_C_sf"/>
</dbReference>
<feature type="active site" description="Proton acceptor" evidence="11">
    <location>
        <position position="183"/>
    </location>
</feature>
<keyword evidence="8 11" id="KW-0460">Magnesium</keyword>
<dbReference type="RefSeq" id="WP_094784190.1">
    <property type="nucleotide sequence ID" value="NZ_BEDT01000001.1"/>
</dbReference>
<dbReference type="UniPathway" id="UPA00214"/>
<reference evidence="17" key="1">
    <citation type="submission" date="2017-08" db="EMBL/GenBank/DDBJ databases">
        <title>Draft genome sequence of Lactococcus sp. strain Rs-Y01, isolated from the gut of the lower termite Reticulitermes speratus.</title>
        <authorList>
            <person name="Ohkuma M."/>
            <person name="Yuki M."/>
        </authorList>
    </citation>
    <scope>NUCLEOTIDE SEQUENCE [LARGE SCALE GENOMIC DNA]</scope>
    <source>
        <strain evidence="17">Rs-Y01</strain>
    </source>
</reference>
<evidence type="ECO:0000259" key="13">
    <source>
        <dbReference type="Pfam" id="PF00288"/>
    </source>
</evidence>
<dbReference type="InterPro" id="IPR000705">
    <property type="entry name" value="Galactokinase"/>
</dbReference>
<dbReference type="InterPro" id="IPR006206">
    <property type="entry name" value="Mevalonate/galactokinase"/>
</dbReference>
<dbReference type="Gene3D" id="3.30.70.890">
    <property type="entry name" value="GHMP kinase, C-terminal domain"/>
    <property type="match status" value="1"/>
</dbReference>
<evidence type="ECO:0000256" key="3">
    <source>
        <dbReference type="ARBA" id="ARBA00022679"/>
    </source>
</evidence>
<dbReference type="EMBL" id="BEDT01000001">
    <property type="protein sequence ID" value="GAX47153.1"/>
    <property type="molecule type" value="Genomic_DNA"/>
</dbReference>
<keyword evidence="10 11" id="KW-0119">Carbohydrate metabolism</keyword>
<dbReference type="OrthoDB" id="250531at2"/>
<evidence type="ECO:0000256" key="10">
    <source>
        <dbReference type="ARBA" id="ARBA00023277"/>
    </source>
</evidence>
<dbReference type="PROSITE" id="PS00106">
    <property type="entry name" value="GALACTOKINASE"/>
    <property type="match status" value="1"/>
</dbReference>
<dbReference type="NCBIfam" id="TIGR00131">
    <property type="entry name" value="gal_kin"/>
    <property type="match status" value="1"/>
</dbReference>
<dbReference type="PIRSF" id="PIRSF000530">
    <property type="entry name" value="Galactokinase"/>
    <property type="match status" value="1"/>
</dbReference>
<dbReference type="SUPFAM" id="SSF54211">
    <property type="entry name" value="Ribosomal protein S5 domain 2-like"/>
    <property type="match status" value="1"/>
</dbReference>